<keyword evidence="5" id="KW-1133">Transmembrane helix</keyword>
<dbReference type="VEuPathDB" id="FungiDB:AB675_5622"/>
<name>A0A0N0NNS6_9EURO</name>
<dbReference type="NCBIfam" id="TIGR03696">
    <property type="entry name" value="Rhs_assc_core"/>
    <property type="match status" value="1"/>
</dbReference>
<proteinExistence type="predicted"/>
<feature type="region of interest" description="Disordered" evidence="4">
    <location>
        <begin position="1909"/>
        <end position="1937"/>
    </location>
</feature>
<dbReference type="Proteomes" id="UP000038010">
    <property type="component" value="Unassembled WGS sequence"/>
</dbReference>
<dbReference type="GO" id="GO:0005737">
    <property type="term" value="C:cytoplasm"/>
    <property type="evidence" value="ECO:0007669"/>
    <property type="project" value="InterPro"/>
</dbReference>
<evidence type="ECO:0000259" key="7">
    <source>
        <dbReference type="Pfam" id="PF12256"/>
    </source>
</evidence>
<dbReference type="OrthoDB" id="5426877at2759"/>
<dbReference type="GO" id="GO:0016740">
    <property type="term" value="F:transferase activity"/>
    <property type="evidence" value="ECO:0007669"/>
    <property type="project" value="UniProtKB-KW"/>
</dbReference>
<dbReference type="InterPro" id="IPR003284">
    <property type="entry name" value="Sal_SpvB"/>
</dbReference>
<dbReference type="SUPFAM" id="SSF69318">
    <property type="entry name" value="Integrin alpha N-terminal domain"/>
    <property type="match status" value="1"/>
</dbReference>
<evidence type="ECO:0000256" key="1">
    <source>
        <dbReference type="ARBA" id="ARBA00004613"/>
    </source>
</evidence>
<dbReference type="InterPro" id="IPR022385">
    <property type="entry name" value="Rhs_assc_core"/>
</dbReference>
<accession>A0A0N0NNS6</accession>
<feature type="region of interest" description="Disordered" evidence="4">
    <location>
        <begin position="2219"/>
        <end position="2240"/>
    </location>
</feature>
<keyword evidence="9" id="KW-1185">Reference proteome</keyword>
<gene>
    <name evidence="8" type="ORF">AB675_5622</name>
</gene>
<evidence type="ECO:0000313" key="9">
    <source>
        <dbReference type="Proteomes" id="UP000038010"/>
    </source>
</evidence>
<comment type="subcellular location">
    <subcellularLocation>
        <location evidence="1">Secreted</location>
    </subcellularLocation>
</comment>
<dbReference type="InterPro" id="IPR050708">
    <property type="entry name" value="T6SS_VgrG/RHS"/>
</dbReference>
<dbReference type="STRING" id="1664694.A0A0N0NNS6"/>
<sequence>MGDDGPLFSIGNAERYRDNATAASALRPDLPGQAPSQSGTGSLPRTDDASKAKSLLQSSLPAAPVLALPSGGGAVKGMGEKFSVNSSNGTGSFSVPIKVSPGRSGLQPSLSLNYDSGNGNGEFGLGWRLSGVDAITRKTSKGVPRYNDHGPREDTDVFVLAGLEDLVPLWKRDVAGNVVFDSDKQPRYDEEDIDGHKVRAYAPRILSVFNRIERWTSLADANEVHWRVISADNVTSIFGLTAASRIYDTSSDNIPANTRIFSWLQTELYDSRGNAMTFTYKREDAADVKLSQANELHRSQTSRKSNLYLKRIRYGNINPNRDLTTWEAFSATSLPQTSSVWKYSLVFDYGEHADENPKPDDDGRWSCRSDAFSRYNAGFELRTYRLCQRVLMFHHFQELETEDSIVSSVDFSYDESPTVTYLIAAQQVGYSGNGRQQPPLRKRQPPVEFGYSRFPSDDTLSDLVVENVDLSSVQNLPAGLDNTSYRWLDLDGEGISGILTVQPEAWYYKRNTSPTNYSLAPSGMDPGKVQARFGPLEFLKHGPFPTASAWDMQFSDVTGNGKLDLVSHVAQQWGFYERNDDEPQGWLNFRPFLKFPNVRPGHSVQFLDLTGDGLADILIYDDQVFTWYSSRQSDGYGPPQSVTQPWDEREGPVSVFADSQQSIFLADMSGDGLVDICRIRNGDCCYWPQLGHGNFGRQVCFDNAPWSDYSDQFDHSRIRVADVDGSGTSDILYLSDAGVEIYQNQAGNSFSAKKTVPMPAVNRSATFNTVDLLGNGTQCMVWSSPLPCDKNAPMRYVDIFANVKPHLLVRMNNNLGAETTIRYAPSTKFYLADQEKGNDWITKVHFPVHVVDKIETQDLVTGNKFTTSYRYAHGFYDGTEREFRGFARMEQIERSRFADGDSAWCTPPVRTVSWFHTGAYYNSQRMEDLLFKEVFHARDSSGRPVTLQQTIMPPDCTEGFQQMEACRALKGKLLRREVYAEDGSDRERIPYSVQETNYIIVARQPIQDSQQHGIYHVHPRETLASHYERNPEDARVAHQISLEVDDFGNVRKDIRISYGRHPGKSELEAEDRLKQETLTMIYNEVDVTNSLEGRHFRVPAPCSSRQYEVRGLKPNGTNALFRFDDMVKDDFAAILLLPSVPSSDWDKPDAIPVRGRRLLRQERALFQADNLSDILPIGKIENLGLPGAYHQLVFTKDLFAELYASPDTTQPLLSASEVFAGQGYIDLDGDGNVWTNTAKVSYTSDPSTDELAEARRSFFLPKTFVDIFGNTSTVSYDAYSFFPVGSRDAAGNVSTITMNYRALKPATVTDLNGNVSSAAYDSTGSVAGVAISGKPSDNLGDTMLGFQPDLSQEALDRFLSNPDAQAAAALLGNATSRVLYDPWRMKDHGLPIYSAFISRETHVNSPVPRTGALFQVQITYSDGFGREIQVKTHTKAGPLGDRGPDVPDRWVGSGWKVFNSKGKPVKQFEPFFDTSAEYQPDMKVGVSPLSLYDALDRVVAVTRFDANDNVEISDPRNDPDVGQYFKPLPLSEFLPSWFDTKSKSALLAEREAANRTLSHRNTPQTSFLDGLGRVFLVTTSLPDTVRTTTDLDILGNGRVIRDALSRKVTVSAYDMCQRKVSSTTIDSGWTCKLLDGADKESMTWNNRGFRLRIESDRLRRPKNTWWLDANATSEVLTSQIIYGEDFPSLATDDAAAHNLRGKVWQVLDQSGIVTNSDYDLAGNITHSLRKLSSNYKQTFGVSMDMPLEDGQHESTEEFDILRRPVRSNTSDGTITSRVYDQSTQLSTMYVNVDGQHAIDADPTSWTLVLNNVQYNARGQVTSIMYGNGTTTTCTYDRLRSRLRQLQTTGPGNGNILQDLSYTYDAVGNITNIQDAAQQTAFFRNTVVDASSSFEYDALYRLISATGREHLGQTNGRPQSPTAPDWSDSTHSGSDVGGTAMGRYTEKYRYDLCGNLLSLQHLGSTPQAPGWTRDYAYNEPGLVERGPRSNRLSSTTVSGRTESYRYHDNAGLTGNMTSMPHLRVMRWDFADRLQATSKQSVSPNGTQTPETTYYSTTSAAHASARSLKERTYFASHETFARYAPNSTAAPLKRTTFHARTEYGHIADFCTRTSGTDDGVPFQLRFRLHNHLGSAVLELSDTAKVLSYEEFFPFGATSYRATPGQVDVAKRYRFTDKELDAENGLHFFGARYYAAWLGRWTAADPVVGARTRYDYAADNPIRLVDPDGRQPKPAGDGGGGGSGGWIDVPSGSVLGSLTHIVALAALQERLSLRIPPILSYAEYRTLTGGSKSNPGGDTTGEIDLAVLLPKVPTHGKRALGRPGLQIPIRNATLREILSHRPGTLGRVTDARPGSIIEYLDRADQSLPPGSRILDPITFSTPLGDVRINLGLQDTDAKGSKARGLILYQSRSGPRTATPRPPARWPRTCSSSSQPNWPRRPQCARASSSAKPFLLVAVLVVTVVLAHKARPDRDRRPFRQAERWMGQVGGWGALVVAAVAIALTGVGAVAEGGMALGAGGTAAAAGGGTATATATATGAGPATATATATTATGWSWLMLAPAAL</sequence>
<organism evidence="8 9">
    <name type="scientific">Cyphellophora attinorum</name>
    <dbReference type="NCBI Taxonomy" id="1664694"/>
    <lineage>
        <taxon>Eukaryota</taxon>
        <taxon>Fungi</taxon>
        <taxon>Dikarya</taxon>
        <taxon>Ascomycota</taxon>
        <taxon>Pezizomycotina</taxon>
        <taxon>Eurotiomycetes</taxon>
        <taxon>Chaetothyriomycetidae</taxon>
        <taxon>Chaetothyriales</taxon>
        <taxon>Cyphellophoraceae</taxon>
        <taxon>Cyphellophora</taxon>
    </lineage>
</organism>
<dbReference type="Pfam" id="PF12256">
    <property type="entry name" value="TcdB_toxin_midN"/>
    <property type="match status" value="1"/>
</dbReference>
<keyword evidence="8" id="KW-0808">Transferase</keyword>
<dbReference type="GO" id="GO:0005576">
    <property type="term" value="C:extracellular region"/>
    <property type="evidence" value="ECO:0007669"/>
    <property type="project" value="UniProtKB-SubCell"/>
</dbReference>
<dbReference type="Pfam" id="PF03534">
    <property type="entry name" value="SpvB"/>
    <property type="match status" value="1"/>
</dbReference>
<dbReference type="GeneID" id="28737730"/>
<evidence type="ECO:0000256" key="3">
    <source>
        <dbReference type="ARBA" id="ARBA00023026"/>
    </source>
</evidence>
<feature type="domain" description="Insecticide toxin TcdB middle/C-terminal" evidence="6">
    <location>
        <begin position="965"/>
        <end position="1084"/>
    </location>
</feature>
<feature type="transmembrane region" description="Helical" evidence="5">
    <location>
        <begin position="2485"/>
        <end position="2507"/>
    </location>
</feature>
<dbReference type="PANTHER" id="PTHR32305:SF15">
    <property type="entry name" value="PROTEIN RHSA-RELATED"/>
    <property type="match status" value="1"/>
</dbReference>
<dbReference type="PRINTS" id="PR01341">
    <property type="entry name" value="SALSPVBPROT"/>
</dbReference>
<dbReference type="InterPro" id="IPR022045">
    <property type="entry name" value="TcdB_toxin_mid/N"/>
</dbReference>
<keyword evidence="3" id="KW-0843">Virulence</keyword>
<dbReference type="EMBL" id="LFJN01000008">
    <property type="protein sequence ID" value="KPI41931.1"/>
    <property type="molecule type" value="Genomic_DNA"/>
</dbReference>
<keyword evidence="5" id="KW-0812">Transmembrane</keyword>
<feature type="region of interest" description="Disordered" evidence="4">
    <location>
        <begin position="23"/>
        <end position="55"/>
    </location>
</feature>
<dbReference type="Gene3D" id="2.180.10.10">
    <property type="entry name" value="RHS repeat-associated core"/>
    <property type="match status" value="1"/>
</dbReference>
<evidence type="ECO:0000256" key="4">
    <source>
        <dbReference type="SAM" id="MobiDB-lite"/>
    </source>
</evidence>
<keyword evidence="5" id="KW-0472">Membrane</keyword>
<reference evidence="8 9" key="1">
    <citation type="submission" date="2015-06" db="EMBL/GenBank/DDBJ databases">
        <title>Draft genome of the ant-associated black yeast Phialophora attae CBS 131958.</title>
        <authorList>
            <person name="Moreno L.F."/>
            <person name="Stielow B.J."/>
            <person name="de Hoog S."/>
            <person name="Vicente V.A."/>
            <person name="Weiss V.A."/>
            <person name="de Vries M."/>
            <person name="Cruz L.M."/>
            <person name="Souza E.M."/>
        </authorList>
    </citation>
    <scope>NUCLEOTIDE SEQUENCE [LARGE SCALE GENOMIC DNA]</scope>
    <source>
        <strain evidence="8 9">CBS 131958</strain>
    </source>
</reference>
<feature type="transmembrane region" description="Helical" evidence="5">
    <location>
        <begin position="2446"/>
        <end position="2464"/>
    </location>
</feature>
<dbReference type="PANTHER" id="PTHR32305">
    <property type="match status" value="1"/>
</dbReference>
<dbReference type="RefSeq" id="XP_018001894.1">
    <property type="nucleotide sequence ID" value="XM_018145850.1"/>
</dbReference>
<feature type="compositionally biased region" description="Polar residues" evidence="4">
    <location>
        <begin position="34"/>
        <end position="43"/>
    </location>
</feature>
<feature type="domain" description="Insecticide toxin TcdB middle/N-terminal" evidence="7">
    <location>
        <begin position="749"/>
        <end position="918"/>
    </location>
</feature>
<evidence type="ECO:0000256" key="2">
    <source>
        <dbReference type="ARBA" id="ARBA00022525"/>
    </source>
</evidence>
<dbReference type="InterPro" id="IPR022044">
    <property type="entry name" value="TcdB_toxin_mid/C"/>
</dbReference>
<feature type="region of interest" description="Disordered" evidence="4">
    <location>
        <begin position="2409"/>
        <end position="2440"/>
    </location>
</feature>
<feature type="region of interest" description="Disordered" evidence="4">
    <location>
        <begin position="2035"/>
        <end position="2058"/>
    </location>
</feature>
<dbReference type="InterPro" id="IPR028994">
    <property type="entry name" value="Integrin_alpha_N"/>
</dbReference>
<feature type="compositionally biased region" description="Polar residues" evidence="4">
    <location>
        <begin position="2035"/>
        <end position="2049"/>
    </location>
</feature>
<feature type="compositionally biased region" description="Polar residues" evidence="4">
    <location>
        <begin position="1911"/>
        <end position="1932"/>
    </location>
</feature>
<evidence type="ECO:0000259" key="6">
    <source>
        <dbReference type="Pfam" id="PF12255"/>
    </source>
</evidence>
<keyword evidence="2" id="KW-0964">Secreted</keyword>
<evidence type="ECO:0000313" key="8">
    <source>
        <dbReference type="EMBL" id="KPI41931.1"/>
    </source>
</evidence>
<evidence type="ECO:0000256" key="5">
    <source>
        <dbReference type="SAM" id="Phobius"/>
    </source>
</evidence>
<comment type="caution">
    <text evidence="8">The sequence shown here is derived from an EMBL/GenBank/DDBJ whole genome shotgun (WGS) entry which is preliminary data.</text>
</comment>
<protein>
    <submittedName>
        <fullName evidence="8">Mono(ADP-ribosyl)transferase SpvB</fullName>
    </submittedName>
</protein>
<dbReference type="Pfam" id="PF12255">
    <property type="entry name" value="TcdB_toxin_midC"/>
    <property type="match status" value="1"/>
</dbReference>